<evidence type="ECO:0000313" key="14">
    <source>
        <dbReference type="EMBL" id="MDL0147481.1"/>
    </source>
</evidence>
<comment type="caution">
    <text evidence="14">The sequence shown here is derived from an EMBL/GenBank/DDBJ whole genome shotgun (WGS) entry which is preliminary data.</text>
</comment>
<evidence type="ECO:0000256" key="10">
    <source>
        <dbReference type="ARBA" id="ARBA00023125"/>
    </source>
</evidence>
<keyword evidence="7 12" id="KW-0863">Zinc-finger</keyword>
<dbReference type="Pfam" id="PF13155">
    <property type="entry name" value="Toprim_2"/>
    <property type="match status" value="1"/>
</dbReference>
<evidence type="ECO:0000259" key="13">
    <source>
        <dbReference type="PROSITE" id="PS50880"/>
    </source>
</evidence>
<dbReference type="InterPro" id="IPR013264">
    <property type="entry name" value="DNAG_N"/>
</dbReference>
<reference evidence="14" key="1">
    <citation type="submission" date="2022-08" db="EMBL/GenBank/DDBJ databases">
        <authorList>
            <person name="Wang H."/>
        </authorList>
    </citation>
    <scope>NUCLEOTIDE SEQUENCE</scope>
    <source>
        <strain evidence="14">XJK33-1</strain>
    </source>
</reference>
<dbReference type="NCBIfam" id="TIGR01391">
    <property type="entry name" value="dnaG"/>
    <property type="match status" value="1"/>
</dbReference>
<keyword evidence="9" id="KW-0460">Magnesium</keyword>
<accession>A0ABT7I626</accession>
<evidence type="ECO:0000256" key="6">
    <source>
        <dbReference type="ARBA" id="ARBA00022723"/>
    </source>
</evidence>
<keyword evidence="11 12" id="KW-0804">Transcription</keyword>
<evidence type="ECO:0000256" key="5">
    <source>
        <dbReference type="ARBA" id="ARBA00022705"/>
    </source>
</evidence>
<dbReference type="Pfam" id="PF08275">
    <property type="entry name" value="DNAG_N"/>
    <property type="match status" value="1"/>
</dbReference>
<dbReference type="PANTHER" id="PTHR30313">
    <property type="entry name" value="DNA PRIMASE"/>
    <property type="match status" value="1"/>
</dbReference>
<name>A0ABT7I626_9BACT</name>
<dbReference type="InterPro" id="IPR050219">
    <property type="entry name" value="DnaG_primase"/>
</dbReference>
<dbReference type="InterPro" id="IPR006295">
    <property type="entry name" value="DNA_primase_DnaG"/>
</dbReference>
<dbReference type="SUPFAM" id="SSF56731">
    <property type="entry name" value="DNA primase core"/>
    <property type="match status" value="1"/>
</dbReference>
<dbReference type="PROSITE" id="PS50880">
    <property type="entry name" value="TOPRIM"/>
    <property type="match status" value="1"/>
</dbReference>
<keyword evidence="10 12" id="KW-0238">DNA-binding</keyword>
<dbReference type="SMART" id="SM00400">
    <property type="entry name" value="ZnF_CHCC"/>
    <property type="match status" value="1"/>
</dbReference>
<comment type="subunit">
    <text evidence="12">Monomer. Interacts with DnaB.</text>
</comment>
<dbReference type="SMART" id="SM00493">
    <property type="entry name" value="TOPRIM"/>
    <property type="match status" value="1"/>
</dbReference>
<evidence type="ECO:0000256" key="3">
    <source>
        <dbReference type="ARBA" id="ARBA00022679"/>
    </source>
</evidence>
<dbReference type="InterPro" id="IPR006171">
    <property type="entry name" value="TOPRIM_dom"/>
</dbReference>
<keyword evidence="8 12" id="KW-0862">Zinc</keyword>
<dbReference type="RefSeq" id="WP_270977851.1">
    <property type="nucleotide sequence ID" value="NZ_JANURU010000016.1"/>
</dbReference>
<dbReference type="InterPro" id="IPR016136">
    <property type="entry name" value="DNA_helicase_N/primase_C"/>
</dbReference>
<comment type="domain">
    <text evidence="12">Contains an N-terminal zinc-binding domain, a central core domain that contains the primase activity, and a C-terminal DnaB-binding domain.</text>
</comment>
<feature type="zinc finger region" description="CHC2-type" evidence="12">
    <location>
        <begin position="35"/>
        <end position="59"/>
    </location>
</feature>
<feature type="domain" description="Toprim" evidence="13">
    <location>
        <begin position="246"/>
        <end position="330"/>
    </location>
</feature>
<evidence type="ECO:0000256" key="4">
    <source>
        <dbReference type="ARBA" id="ARBA00022695"/>
    </source>
</evidence>
<dbReference type="InterPro" id="IPR002694">
    <property type="entry name" value="Znf_CHC2"/>
</dbReference>
<dbReference type="Pfam" id="PF01807">
    <property type="entry name" value="Zn_ribbon_DnaG"/>
    <property type="match status" value="1"/>
</dbReference>
<reference evidence="14" key="2">
    <citation type="journal article" date="2023" name="Microorganisms">
        <title>Isolation and Genomic Characteristics of Cat-Borne Campylobacter felis sp. nov. and Sheep-Borne Campylobacter ovis sp. nov.</title>
        <authorList>
            <person name="Wang H."/>
            <person name="Li Y."/>
            <person name="Gu Y."/>
            <person name="Zhou G."/>
            <person name="Chen X."/>
            <person name="Zhang X."/>
            <person name="Shao Z."/>
            <person name="Zhang J."/>
            <person name="Zhang M."/>
        </authorList>
    </citation>
    <scope>NUCLEOTIDE SEQUENCE</scope>
    <source>
        <strain evidence="14">XJK33-1</strain>
    </source>
</reference>
<evidence type="ECO:0000256" key="1">
    <source>
        <dbReference type="ARBA" id="ARBA00022478"/>
    </source>
</evidence>
<dbReference type="InterPro" id="IPR037068">
    <property type="entry name" value="DNA_primase_core_N_sf"/>
</dbReference>
<sequence>MIANLEEIKARADILSVVEAYMPLQKSGSLYKGCCPFHSERTPSFMVNTNKNLYFCFGCNEGGDSIKFIQKINHCEFSEAVEEVAKICNISVNYEENKKGFSKSFLYETMEAINEHLKSNLAENESVINELKERGLSEEDIKKFEFGYYEIEKLILYLRAKNMLEMAINLGVINEDKKRGFYSYFDKRITLPIRNEMHKIIAFSGRIRKGVSNPAKYINSKESYLYKKSFTLFNLSNAKSSIAKQKEVILCEGYFDVLALRKFGFENVVASCGTAFSLSQLSILHKMSSELKYILSFDKDNAGENANLRTLELFFKNGFFNVSVRVISKKVKDFGDFLRLGLESVEGCFKDYDGFEYYIRLNLKRANEDKEKIHAFFKQIKELINNQANFFLKDSLISKAAEFFNCEKKAFLQNEKLEYEGNFTLLSVLVKNIIINEKALILAQNYFKSEDFKEFGLSLKAYFENGVLSRELMKLSCDERLKILNDEELKECFRAYKKELLNKELSKAKAKANVGLIIELGSRLRDLA</sequence>
<dbReference type="Proteomes" id="UP001176223">
    <property type="component" value="Unassembled WGS sequence"/>
</dbReference>
<dbReference type="EMBL" id="JANURU010000016">
    <property type="protein sequence ID" value="MDL0147481.1"/>
    <property type="molecule type" value="Genomic_DNA"/>
</dbReference>
<dbReference type="InterPro" id="IPR036977">
    <property type="entry name" value="DNA_primase_Znf_CHC2"/>
</dbReference>
<dbReference type="SUPFAM" id="SSF57783">
    <property type="entry name" value="Zinc beta-ribbon"/>
    <property type="match status" value="1"/>
</dbReference>
<dbReference type="Gene3D" id="3.40.1360.10">
    <property type="match status" value="1"/>
</dbReference>
<dbReference type="Gene3D" id="3.90.980.10">
    <property type="entry name" value="DNA primase, catalytic core, N-terminal domain"/>
    <property type="match status" value="1"/>
</dbReference>
<dbReference type="InterPro" id="IPR030846">
    <property type="entry name" value="DnaG_bac"/>
</dbReference>
<evidence type="ECO:0000256" key="9">
    <source>
        <dbReference type="ARBA" id="ARBA00022842"/>
    </source>
</evidence>
<keyword evidence="3 12" id="KW-0808">Transferase</keyword>
<keyword evidence="4 12" id="KW-0548">Nucleotidyltransferase</keyword>
<proteinExistence type="inferred from homology"/>
<evidence type="ECO:0000256" key="12">
    <source>
        <dbReference type="HAMAP-Rule" id="MF_00974"/>
    </source>
</evidence>
<dbReference type="HAMAP" id="MF_00974">
    <property type="entry name" value="DNA_primase_DnaG"/>
    <property type="match status" value="1"/>
</dbReference>
<gene>
    <name evidence="12 14" type="primary">dnaG</name>
    <name evidence="14" type="ORF">NYG95_07665</name>
</gene>
<comment type="catalytic activity">
    <reaction evidence="12">
        <text>ssDNA + n NTP = ssDNA/pppN(pN)n-1 hybrid + (n-1) diphosphate.</text>
        <dbReference type="EC" id="2.7.7.101"/>
    </reaction>
</comment>
<comment type="cofactor">
    <cofactor evidence="12">
        <name>Zn(2+)</name>
        <dbReference type="ChEBI" id="CHEBI:29105"/>
    </cofactor>
    <text evidence="12">Binds 1 zinc ion per monomer.</text>
</comment>
<dbReference type="InterPro" id="IPR034151">
    <property type="entry name" value="TOPRIM_DnaG_bac"/>
</dbReference>
<protein>
    <recommendedName>
        <fullName evidence="12">DNA primase</fullName>
        <ecNumber evidence="12">2.7.7.101</ecNumber>
    </recommendedName>
</protein>
<evidence type="ECO:0000256" key="11">
    <source>
        <dbReference type="ARBA" id="ARBA00023163"/>
    </source>
</evidence>
<evidence type="ECO:0000313" key="15">
    <source>
        <dbReference type="Proteomes" id="UP001176223"/>
    </source>
</evidence>
<keyword evidence="1 12" id="KW-0240">DNA-directed RNA polymerase</keyword>
<comment type="function">
    <text evidence="12">RNA polymerase that catalyzes the synthesis of short RNA molecules used as primers for DNA polymerase during DNA replication.</text>
</comment>
<organism evidence="14 15">
    <name type="scientific">Campylobacter felis</name>
    <dbReference type="NCBI Taxonomy" id="2974565"/>
    <lineage>
        <taxon>Bacteria</taxon>
        <taxon>Pseudomonadati</taxon>
        <taxon>Campylobacterota</taxon>
        <taxon>Epsilonproteobacteria</taxon>
        <taxon>Campylobacterales</taxon>
        <taxon>Campylobacteraceae</taxon>
        <taxon>Campylobacter</taxon>
    </lineage>
</organism>
<evidence type="ECO:0000256" key="2">
    <source>
        <dbReference type="ARBA" id="ARBA00022515"/>
    </source>
</evidence>
<keyword evidence="2 12" id="KW-0639">Primosome</keyword>
<dbReference type="EC" id="2.7.7.101" evidence="12"/>
<comment type="similarity">
    <text evidence="12">Belongs to the DnaG primase family.</text>
</comment>
<evidence type="ECO:0000256" key="8">
    <source>
        <dbReference type="ARBA" id="ARBA00022833"/>
    </source>
</evidence>
<dbReference type="Gene3D" id="1.10.860.10">
    <property type="entry name" value="DNAb Helicase, Chain A"/>
    <property type="match status" value="1"/>
</dbReference>
<dbReference type="CDD" id="cd03364">
    <property type="entry name" value="TOPRIM_DnaG_primases"/>
    <property type="match status" value="1"/>
</dbReference>
<keyword evidence="6 12" id="KW-0479">Metal-binding</keyword>
<dbReference type="PANTHER" id="PTHR30313:SF2">
    <property type="entry name" value="DNA PRIMASE"/>
    <property type="match status" value="1"/>
</dbReference>
<keyword evidence="15" id="KW-1185">Reference proteome</keyword>
<dbReference type="Gene3D" id="3.90.580.10">
    <property type="entry name" value="Zinc finger, CHC2-type domain"/>
    <property type="match status" value="1"/>
</dbReference>
<keyword evidence="5 12" id="KW-0235">DNA replication</keyword>
<evidence type="ECO:0000256" key="7">
    <source>
        <dbReference type="ARBA" id="ARBA00022771"/>
    </source>
</evidence>